<dbReference type="InterPro" id="IPR043727">
    <property type="entry name" value="Lmo0937-like"/>
</dbReference>
<dbReference type="Proteomes" id="UP000660270">
    <property type="component" value="Unassembled WGS sequence"/>
</dbReference>
<keyword evidence="1" id="KW-0472">Membrane</keyword>
<organism evidence="2 3">
    <name type="scientific">Aphanizomenon flos-aquae FACHB-1249</name>
    <dbReference type="NCBI Taxonomy" id="2692889"/>
    <lineage>
        <taxon>Bacteria</taxon>
        <taxon>Bacillati</taxon>
        <taxon>Cyanobacteriota</taxon>
        <taxon>Cyanophyceae</taxon>
        <taxon>Nostocales</taxon>
        <taxon>Aphanizomenonaceae</taxon>
        <taxon>Aphanizomenon</taxon>
    </lineage>
</organism>
<evidence type="ECO:0000313" key="2">
    <source>
        <dbReference type="EMBL" id="MBD2687207.1"/>
    </source>
</evidence>
<protein>
    <submittedName>
        <fullName evidence="2">Lmo0937 family membrane protein</fullName>
    </submittedName>
</protein>
<evidence type="ECO:0000256" key="1">
    <source>
        <dbReference type="SAM" id="Phobius"/>
    </source>
</evidence>
<dbReference type="Pfam" id="PF18919">
    <property type="entry name" value="DUF5670"/>
    <property type="match status" value="1"/>
</dbReference>
<gene>
    <name evidence="2" type="ORF">H6G43_18770</name>
</gene>
<comment type="caution">
    <text evidence="2">The sequence shown here is derived from an EMBL/GenBank/DDBJ whole genome shotgun (WGS) entry which is preliminary data.</text>
</comment>
<dbReference type="RefSeq" id="WP_190387061.1">
    <property type="nucleotide sequence ID" value="NZ_JACJTM010000062.1"/>
</dbReference>
<feature type="transmembrane region" description="Helical" evidence="1">
    <location>
        <begin position="29"/>
        <end position="46"/>
    </location>
</feature>
<sequence>MINLIWTAALVLFFLWLLGFSVNVGGSLIHLLLVLALICIVYNLLIGRRIV</sequence>
<name>A0ABR8IX40_APHFL</name>
<accession>A0ABR8IX40</accession>
<keyword evidence="3" id="KW-1185">Reference proteome</keyword>
<proteinExistence type="predicted"/>
<evidence type="ECO:0000313" key="3">
    <source>
        <dbReference type="Proteomes" id="UP000660270"/>
    </source>
</evidence>
<reference evidence="2 3" key="1">
    <citation type="journal article" date="2020" name="ISME J.">
        <title>Comparative genomics reveals insights into cyanobacterial evolution and habitat adaptation.</title>
        <authorList>
            <person name="Chen M.Y."/>
            <person name="Teng W.K."/>
            <person name="Zhao L."/>
            <person name="Hu C.X."/>
            <person name="Zhou Y.K."/>
            <person name="Han B.P."/>
            <person name="Song L.R."/>
            <person name="Shu W.S."/>
        </authorList>
    </citation>
    <scope>NUCLEOTIDE SEQUENCE [LARGE SCALE GENOMIC DNA]</scope>
    <source>
        <strain evidence="2 3">FACHB-1249</strain>
    </source>
</reference>
<keyword evidence="1" id="KW-1133">Transmembrane helix</keyword>
<keyword evidence="1" id="KW-0812">Transmembrane</keyword>
<dbReference type="NCBIfam" id="NF033488">
    <property type="entry name" value="lmo0937_fam_TM"/>
    <property type="match status" value="1"/>
</dbReference>
<dbReference type="GeneID" id="78217441"/>
<dbReference type="EMBL" id="JACJTM010000062">
    <property type="protein sequence ID" value="MBD2687207.1"/>
    <property type="molecule type" value="Genomic_DNA"/>
</dbReference>